<dbReference type="Pfam" id="PF00520">
    <property type="entry name" value="Ion_trans"/>
    <property type="match status" value="1"/>
</dbReference>
<sequence length="645" mass="75506">MNSGSPSLDLEANNNPVSRRDTIRLTDYEREYKRRRFAVYNFLDHPRSASNFPYHFSIFVFVLISVIVGALADASPDDKTFYNVNFIMEVVLAIFFILEFAIRIWSIGADAKYKGFRGFLYYACRLVCMIDMLIILVTFGMLFIDREKNRGVLLDVLRFVQILRLFHIDRQMTTWNMIRKMTLRSLFELTAAYYICSLLFMVMSLSVYEMESLFDRNHNAKVKNETEAIDSTFNNYGDAMWFTIVSFLTIGYGDIVPKHWPSKVITCVLAYAIYCTFIAASTLVSVGMTLMMESETKDKQYSKVRGAAAEVIQHWFRYHLATNRKQTWNTIPYFKHVCFKLYLADGKIKKTREYTKKIKEKYGKNTEKKPENKDKKLLRYTSLITQLTMDDYYNDPNAKPTPVKRDSLLSKAMSLQRFSIIPRTFSAQSMDEPDRRGFKKEVAAKRASRLEKTSPSSSISSSFDGNDLDKEVDIQMLYENTSFDSKRTSYDINAIDEEVLRKYRPLIRFFNYLLFLRCMRKFKRLRKPYQLLDAETELCEMEHNRNQLFHDLEIKLEATIGKPSPSPFHHNEGKLSIEKRLQAVEQHTEDMDGKVQEIIRLAEAIAEIVGLQEHKISEVVQNAKPDRRKKTLRRQNTLAEIEWHQ</sequence>
<dbReference type="WBParaSite" id="MBELARI_LOCUS11652">
    <property type="protein sequence ID" value="MBELARI_LOCUS11652"/>
    <property type="gene ID" value="MBELARI_LOCUS11652"/>
</dbReference>
<feature type="transmembrane region" description="Helical" evidence="6">
    <location>
        <begin position="268"/>
        <end position="292"/>
    </location>
</feature>
<dbReference type="Gene3D" id="1.10.287.70">
    <property type="match status" value="1"/>
</dbReference>
<keyword evidence="3 6" id="KW-1133">Transmembrane helix</keyword>
<name>A0AAF3J286_9BILA</name>
<protein>
    <recommendedName>
        <fullName evidence="7">Ion transport domain-containing protein</fullName>
    </recommendedName>
</protein>
<feature type="region of interest" description="Disordered" evidence="5">
    <location>
        <begin position="441"/>
        <end position="464"/>
    </location>
</feature>
<dbReference type="Gene3D" id="1.20.120.350">
    <property type="entry name" value="Voltage-gated potassium channels. Chain C"/>
    <property type="match status" value="1"/>
</dbReference>
<comment type="subcellular location">
    <subcellularLocation>
        <location evidence="1">Membrane</location>
        <topology evidence="1">Multi-pass membrane protein</topology>
    </subcellularLocation>
</comment>
<dbReference type="AlphaFoldDB" id="A0AAF3J286"/>
<evidence type="ECO:0000313" key="9">
    <source>
        <dbReference type="WBParaSite" id="MBELARI_LOCUS11652"/>
    </source>
</evidence>
<evidence type="ECO:0000256" key="2">
    <source>
        <dbReference type="ARBA" id="ARBA00022692"/>
    </source>
</evidence>
<keyword evidence="2 6" id="KW-0812">Transmembrane</keyword>
<evidence type="ECO:0000256" key="5">
    <source>
        <dbReference type="SAM" id="MobiDB-lite"/>
    </source>
</evidence>
<reference evidence="9" key="1">
    <citation type="submission" date="2024-02" db="UniProtKB">
        <authorList>
            <consortium name="WormBaseParasite"/>
        </authorList>
    </citation>
    <scope>IDENTIFICATION</scope>
</reference>
<feature type="transmembrane region" description="Helical" evidence="6">
    <location>
        <begin position="186"/>
        <end position="208"/>
    </location>
</feature>
<proteinExistence type="predicted"/>
<keyword evidence="8" id="KW-1185">Reference proteome</keyword>
<organism evidence="8 9">
    <name type="scientific">Mesorhabditis belari</name>
    <dbReference type="NCBI Taxonomy" id="2138241"/>
    <lineage>
        <taxon>Eukaryota</taxon>
        <taxon>Metazoa</taxon>
        <taxon>Ecdysozoa</taxon>
        <taxon>Nematoda</taxon>
        <taxon>Chromadorea</taxon>
        <taxon>Rhabditida</taxon>
        <taxon>Rhabditina</taxon>
        <taxon>Rhabditomorpha</taxon>
        <taxon>Rhabditoidea</taxon>
        <taxon>Rhabditidae</taxon>
        <taxon>Mesorhabditinae</taxon>
        <taxon>Mesorhabditis</taxon>
    </lineage>
</organism>
<evidence type="ECO:0000313" key="8">
    <source>
        <dbReference type="Proteomes" id="UP000887575"/>
    </source>
</evidence>
<dbReference type="GO" id="GO:0008076">
    <property type="term" value="C:voltage-gated potassium channel complex"/>
    <property type="evidence" value="ECO:0007669"/>
    <property type="project" value="TreeGrafter"/>
</dbReference>
<dbReference type="PRINTS" id="PR01459">
    <property type="entry name" value="KCNQCHANNEL"/>
</dbReference>
<feature type="domain" description="Ion transport" evidence="7">
    <location>
        <begin position="52"/>
        <end position="279"/>
    </location>
</feature>
<dbReference type="Proteomes" id="UP000887575">
    <property type="component" value="Unassembled WGS sequence"/>
</dbReference>
<feature type="compositionally biased region" description="Basic and acidic residues" evidence="5">
    <location>
        <begin position="441"/>
        <end position="452"/>
    </location>
</feature>
<dbReference type="GO" id="GO:0005249">
    <property type="term" value="F:voltage-gated potassium channel activity"/>
    <property type="evidence" value="ECO:0007669"/>
    <property type="project" value="InterPro"/>
</dbReference>
<evidence type="ECO:0000256" key="1">
    <source>
        <dbReference type="ARBA" id="ARBA00004141"/>
    </source>
</evidence>
<dbReference type="InterPro" id="IPR005821">
    <property type="entry name" value="Ion_trans_dom"/>
</dbReference>
<dbReference type="InterPro" id="IPR003937">
    <property type="entry name" value="K_chnl_volt-dep_KCNQ"/>
</dbReference>
<dbReference type="SUPFAM" id="SSF81324">
    <property type="entry name" value="Voltage-gated potassium channels"/>
    <property type="match status" value="1"/>
</dbReference>
<dbReference type="InterPro" id="IPR027359">
    <property type="entry name" value="Volt_channel_dom_sf"/>
</dbReference>
<evidence type="ECO:0000256" key="6">
    <source>
        <dbReference type="SAM" id="Phobius"/>
    </source>
</evidence>
<evidence type="ECO:0000256" key="4">
    <source>
        <dbReference type="ARBA" id="ARBA00023136"/>
    </source>
</evidence>
<dbReference type="PANTHER" id="PTHR47735:SF9">
    <property type="entry name" value="POTASSIUM VOLTAGE-GATED CHANNEL SUBFAMILY KQT MEMBER 4-LIKE ISOFORM X1"/>
    <property type="match status" value="1"/>
</dbReference>
<keyword evidence="4 6" id="KW-0472">Membrane</keyword>
<feature type="transmembrane region" description="Helical" evidence="6">
    <location>
        <begin position="119"/>
        <end position="144"/>
    </location>
</feature>
<evidence type="ECO:0000259" key="7">
    <source>
        <dbReference type="Pfam" id="PF00520"/>
    </source>
</evidence>
<accession>A0AAF3J286</accession>
<feature type="transmembrane region" description="Helical" evidence="6">
    <location>
        <begin position="52"/>
        <end position="72"/>
    </location>
</feature>
<dbReference type="PANTHER" id="PTHR47735">
    <property type="entry name" value="POTASSIUM VOLTAGE-GATED CHANNEL SUBFAMILY KQT MEMBER 4"/>
    <property type="match status" value="1"/>
</dbReference>
<feature type="transmembrane region" description="Helical" evidence="6">
    <location>
        <begin position="239"/>
        <end position="256"/>
    </location>
</feature>
<evidence type="ECO:0000256" key="3">
    <source>
        <dbReference type="ARBA" id="ARBA00022989"/>
    </source>
</evidence>
<feature type="transmembrane region" description="Helical" evidence="6">
    <location>
        <begin position="84"/>
        <end position="107"/>
    </location>
</feature>